<evidence type="ECO:0000259" key="2">
    <source>
        <dbReference type="Pfam" id="PF20152"/>
    </source>
</evidence>
<dbReference type="Pfam" id="PF20152">
    <property type="entry name" value="DUF6534"/>
    <property type="match status" value="1"/>
</dbReference>
<feature type="transmembrane region" description="Helical" evidence="1">
    <location>
        <begin position="186"/>
        <end position="207"/>
    </location>
</feature>
<name>A0A8H7CZ39_9AGAR</name>
<dbReference type="AlphaFoldDB" id="A0A8H7CZ39"/>
<evidence type="ECO:0000313" key="3">
    <source>
        <dbReference type="EMBL" id="KAF7353487.1"/>
    </source>
</evidence>
<organism evidence="3 4">
    <name type="scientific">Mycena sanguinolenta</name>
    <dbReference type="NCBI Taxonomy" id="230812"/>
    <lineage>
        <taxon>Eukaryota</taxon>
        <taxon>Fungi</taxon>
        <taxon>Dikarya</taxon>
        <taxon>Basidiomycota</taxon>
        <taxon>Agaricomycotina</taxon>
        <taxon>Agaricomycetes</taxon>
        <taxon>Agaricomycetidae</taxon>
        <taxon>Agaricales</taxon>
        <taxon>Marasmiineae</taxon>
        <taxon>Mycenaceae</taxon>
        <taxon>Mycena</taxon>
    </lineage>
</organism>
<reference evidence="3" key="1">
    <citation type="submission" date="2020-05" db="EMBL/GenBank/DDBJ databases">
        <title>Mycena genomes resolve the evolution of fungal bioluminescence.</title>
        <authorList>
            <person name="Tsai I.J."/>
        </authorList>
    </citation>
    <scope>NUCLEOTIDE SEQUENCE</scope>
    <source>
        <strain evidence="3">160909Yilan</strain>
    </source>
</reference>
<evidence type="ECO:0000256" key="1">
    <source>
        <dbReference type="SAM" id="Phobius"/>
    </source>
</evidence>
<dbReference type="PANTHER" id="PTHR40465">
    <property type="entry name" value="CHROMOSOME 1, WHOLE GENOME SHOTGUN SEQUENCE"/>
    <property type="match status" value="1"/>
</dbReference>
<feature type="transmembrane region" description="Helical" evidence="1">
    <location>
        <begin position="252"/>
        <end position="273"/>
    </location>
</feature>
<feature type="transmembrane region" description="Helical" evidence="1">
    <location>
        <begin position="219"/>
        <end position="246"/>
    </location>
</feature>
<dbReference type="Proteomes" id="UP000623467">
    <property type="component" value="Unassembled WGS sequence"/>
</dbReference>
<keyword evidence="1" id="KW-0812">Transmembrane</keyword>
<proteinExistence type="predicted"/>
<feature type="domain" description="DUF6534" evidence="2">
    <location>
        <begin position="191"/>
        <end position="278"/>
    </location>
</feature>
<dbReference type="OrthoDB" id="3270417at2759"/>
<evidence type="ECO:0000313" key="4">
    <source>
        <dbReference type="Proteomes" id="UP000623467"/>
    </source>
</evidence>
<feature type="transmembrane region" description="Helical" evidence="1">
    <location>
        <begin position="144"/>
        <end position="166"/>
    </location>
</feature>
<dbReference type="PANTHER" id="PTHR40465:SF1">
    <property type="entry name" value="DUF6534 DOMAIN-CONTAINING PROTEIN"/>
    <property type="match status" value="1"/>
</dbReference>
<dbReference type="InterPro" id="IPR045339">
    <property type="entry name" value="DUF6534"/>
</dbReference>
<keyword evidence="1" id="KW-1133">Transmembrane helix</keyword>
<dbReference type="EMBL" id="JACAZH010000012">
    <property type="protein sequence ID" value="KAF7353487.1"/>
    <property type="molecule type" value="Genomic_DNA"/>
</dbReference>
<protein>
    <recommendedName>
        <fullName evidence="2">DUF6534 domain-containing protein</fullName>
    </recommendedName>
</protein>
<feature type="transmembrane region" description="Helical" evidence="1">
    <location>
        <begin position="38"/>
        <end position="63"/>
    </location>
</feature>
<feature type="transmembrane region" description="Helical" evidence="1">
    <location>
        <begin position="117"/>
        <end position="137"/>
    </location>
</feature>
<keyword evidence="4" id="KW-1185">Reference proteome</keyword>
<accession>A0A8H7CZ39</accession>
<keyword evidence="1" id="KW-0472">Membrane</keyword>
<comment type="caution">
    <text evidence="3">The sequence shown here is derived from an EMBL/GenBank/DDBJ whole genome shotgun (WGS) entry which is preliminary data.</text>
</comment>
<feature type="transmembrane region" description="Helical" evidence="1">
    <location>
        <begin position="75"/>
        <end position="97"/>
    </location>
</feature>
<sequence>MIREYFSGPMVTIMRVKGYFLCPRMASNQVDIPSTQGIWMTAVFLEAILHGMGLLQGFLYFVWFHRDPWSIKGTVIAMLVIESIQMGAAYSNVYELFVTNFANFESLNTIHRQDSVQLTALFLSIFIAQAHFARCVYQLHKRHIILPLTIFIFSLVALGAGIAQVVQMIRLKLYSNLGATSLTSNLQAAFALAADLLITFGLCWRLNKNRGGIQSTNKILNFLILTAINRGVFTMVFAALNIALFVQKPGSFYFMLALLLSDKFYMNSMLAMLNTREYAVHLSGSVVEHVSLSTFAARSGTAPNRSNDVVVSRVQETQYDDEYFTNTKLAV</sequence>
<gene>
    <name evidence="3" type="ORF">MSAN_01538300</name>
</gene>